<dbReference type="InterPro" id="IPR032805">
    <property type="entry name" value="Wax_synthase_dom"/>
</dbReference>
<dbReference type="OrthoDB" id="1077582at2759"/>
<protein>
    <recommendedName>
        <fullName evidence="9">Wax synthase domain-containing protein</fullName>
    </recommendedName>
</protein>
<evidence type="ECO:0000256" key="5">
    <source>
        <dbReference type="ARBA" id="ARBA00022989"/>
    </source>
</evidence>
<dbReference type="GO" id="GO:0016020">
    <property type="term" value="C:membrane"/>
    <property type="evidence" value="ECO:0007669"/>
    <property type="project" value="UniProtKB-SubCell"/>
</dbReference>
<feature type="compositionally biased region" description="Low complexity" evidence="7">
    <location>
        <begin position="124"/>
        <end position="136"/>
    </location>
</feature>
<accession>A0A6A6PNB5</accession>
<reference evidence="10" key="1">
    <citation type="journal article" date="2020" name="Stud. Mycol.">
        <title>101 Dothideomycetes genomes: a test case for predicting lifestyles and emergence of pathogens.</title>
        <authorList>
            <person name="Haridas S."/>
            <person name="Albert R."/>
            <person name="Binder M."/>
            <person name="Bloem J."/>
            <person name="Labutti K."/>
            <person name="Salamov A."/>
            <person name="Andreopoulos B."/>
            <person name="Baker S."/>
            <person name="Barry K."/>
            <person name="Bills G."/>
            <person name="Bluhm B."/>
            <person name="Cannon C."/>
            <person name="Castanera R."/>
            <person name="Culley D."/>
            <person name="Daum C."/>
            <person name="Ezra D."/>
            <person name="Gonzalez J."/>
            <person name="Henrissat B."/>
            <person name="Kuo A."/>
            <person name="Liang C."/>
            <person name="Lipzen A."/>
            <person name="Lutzoni F."/>
            <person name="Magnuson J."/>
            <person name="Mondo S."/>
            <person name="Nolan M."/>
            <person name="Ohm R."/>
            <person name="Pangilinan J."/>
            <person name="Park H.-J."/>
            <person name="Ramirez L."/>
            <person name="Alfaro M."/>
            <person name="Sun H."/>
            <person name="Tritt A."/>
            <person name="Yoshinaga Y."/>
            <person name="Zwiers L.-H."/>
            <person name="Turgeon B."/>
            <person name="Goodwin S."/>
            <person name="Spatafora J."/>
            <person name="Crous P."/>
            <person name="Grigoriev I."/>
        </authorList>
    </citation>
    <scope>NUCLEOTIDE SEQUENCE</scope>
    <source>
        <strain evidence="10">CBS 113389</strain>
    </source>
</reference>
<evidence type="ECO:0000256" key="8">
    <source>
        <dbReference type="SAM" id="Phobius"/>
    </source>
</evidence>
<name>A0A6A6PNB5_9PEZI</name>
<feature type="transmembrane region" description="Helical" evidence="8">
    <location>
        <begin position="372"/>
        <end position="393"/>
    </location>
</feature>
<feature type="transmembrane region" description="Helical" evidence="8">
    <location>
        <begin position="22"/>
        <end position="39"/>
    </location>
</feature>
<dbReference type="GeneID" id="54475132"/>
<evidence type="ECO:0000313" key="10">
    <source>
        <dbReference type="EMBL" id="KAF2481181.1"/>
    </source>
</evidence>
<evidence type="ECO:0000256" key="6">
    <source>
        <dbReference type="ARBA" id="ARBA00023136"/>
    </source>
</evidence>
<dbReference type="InterPro" id="IPR044851">
    <property type="entry name" value="Wax_synthase"/>
</dbReference>
<dbReference type="Pfam" id="PF13813">
    <property type="entry name" value="MBOAT_2"/>
    <property type="match status" value="1"/>
</dbReference>
<feature type="transmembrane region" description="Helical" evidence="8">
    <location>
        <begin position="46"/>
        <end position="66"/>
    </location>
</feature>
<dbReference type="PANTHER" id="PTHR31595:SF67">
    <property type="entry name" value="WAX SYNTHASE DOMAIN-CONTAINING PROTEIN"/>
    <property type="match status" value="1"/>
</dbReference>
<evidence type="ECO:0000256" key="2">
    <source>
        <dbReference type="ARBA" id="ARBA00007282"/>
    </source>
</evidence>
<dbReference type="AlphaFoldDB" id="A0A6A6PNB5"/>
<feature type="domain" description="Wax synthase" evidence="9">
    <location>
        <begin position="287"/>
        <end position="355"/>
    </location>
</feature>
<evidence type="ECO:0000259" key="9">
    <source>
        <dbReference type="Pfam" id="PF13813"/>
    </source>
</evidence>
<keyword evidence="11" id="KW-1185">Reference proteome</keyword>
<dbReference type="GO" id="GO:0008374">
    <property type="term" value="F:O-acyltransferase activity"/>
    <property type="evidence" value="ECO:0007669"/>
    <property type="project" value="InterPro"/>
</dbReference>
<feature type="transmembrane region" description="Helical" evidence="8">
    <location>
        <begin position="413"/>
        <end position="431"/>
    </location>
</feature>
<dbReference type="PANTHER" id="PTHR31595">
    <property type="entry name" value="LONG-CHAIN-ALCOHOL O-FATTY-ACYLTRANSFERASE 3-RELATED"/>
    <property type="match status" value="1"/>
</dbReference>
<proteinExistence type="inferred from homology"/>
<dbReference type="Proteomes" id="UP000799767">
    <property type="component" value="Unassembled WGS sequence"/>
</dbReference>
<keyword evidence="5 8" id="KW-1133">Transmembrane helix</keyword>
<comment type="subcellular location">
    <subcellularLocation>
        <location evidence="1">Membrane</location>
        <topology evidence="1">Multi-pass membrane protein</topology>
    </subcellularLocation>
</comment>
<dbReference type="GO" id="GO:0006629">
    <property type="term" value="P:lipid metabolic process"/>
    <property type="evidence" value="ECO:0007669"/>
    <property type="project" value="InterPro"/>
</dbReference>
<comment type="similarity">
    <text evidence="2">Belongs to the wax synthase family.</text>
</comment>
<evidence type="ECO:0000313" key="11">
    <source>
        <dbReference type="Proteomes" id="UP000799767"/>
    </source>
</evidence>
<gene>
    <name evidence="10" type="ORF">BDY17DRAFT_300829</name>
</gene>
<dbReference type="RefSeq" id="XP_033587751.1">
    <property type="nucleotide sequence ID" value="XM_033734130.1"/>
</dbReference>
<feature type="transmembrane region" description="Helical" evidence="8">
    <location>
        <begin position="336"/>
        <end position="357"/>
    </location>
</feature>
<sequence>MPVDLLHHYRHVTNHIIPGPQSLSYFIPLLLLPTALLIPRHILPRWLSIAFFMPTITLASLSAWTAMRGVDVISVDVVLSSLYLLVLNDPWKDFQYIPSSSSHGDVSNSSPRRSIKGDARRSSTRTTKSGRTTKPKTLAISNQHYPESFAQRLSWVLNLLTSIRFNNWKINLPSHDTHQPPSPAFPTRKALFLQALLSLTRGYLILDLTSAYTHSDPYFTNPHIPISSPLPTTITTLFPLPPQFLRAMILSAQAWALISQIFYAPALLPLALNACSLIPDSWSPHTWAPYFGSPLDVLAHGVRGFWGRYWHQMMRHSTSAPGYAVADLLGLSKGGLLRYAVITVVAFGLSGVVHMGLVPPEPLGATVSVDLLRVYVAGFFWVQPVALMVEAVVERVWMRGKKVEGPATIWRRVVIAIWVGCWFTLYVPLLGEAGRQLGYWRHWLVPFSLWKWARGEADFVTWSFLRN</sequence>
<feature type="compositionally biased region" description="Low complexity" evidence="7">
    <location>
        <begin position="99"/>
        <end position="110"/>
    </location>
</feature>
<evidence type="ECO:0000256" key="4">
    <source>
        <dbReference type="ARBA" id="ARBA00022692"/>
    </source>
</evidence>
<evidence type="ECO:0000256" key="3">
    <source>
        <dbReference type="ARBA" id="ARBA00022679"/>
    </source>
</evidence>
<keyword evidence="6 8" id="KW-0472">Membrane</keyword>
<feature type="region of interest" description="Disordered" evidence="7">
    <location>
        <begin position="99"/>
        <end position="136"/>
    </location>
</feature>
<evidence type="ECO:0000256" key="1">
    <source>
        <dbReference type="ARBA" id="ARBA00004141"/>
    </source>
</evidence>
<evidence type="ECO:0000256" key="7">
    <source>
        <dbReference type="SAM" id="MobiDB-lite"/>
    </source>
</evidence>
<dbReference type="EMBL" id="MU001638">
    <property type="protein sequence ID" value="KAF2481181.1"/>
    <property type="molecule type" value="Genomic_DNA"/>
</dbReference>
<organism evidence="10 11">
    <name type="scientific">Neohortaea acidophila</name>
    <dbReference type="NCBI Taxonomy" id="245834"/>
    <lineage>
        <taxon>Eukaryota</taxon>
        <taxon>Fungi</taxon>
        <taxon>Dikarya</taxon>
        <taxon>Ascomycota</taxon>
        <taxon>Pezizomycotina</taxon>
        <taxon>Dothideomycetes</taxon>
        <taxon>Dothideomycetidae</taxon>
        <taxon>Mycosphaerellales</taxon>
        <taxon>Teratosphaeriaceae</taxon>
        <taxon>Neohortaea</taxon>
    </lineage>
</organism>
<keyword evidence="3" id="KW-0808">Transferase</keyword>
<keyword evidence="4 8" id="KW-0812">Transmembrane</keyword>